<dbReference type="EMBL" id="SJPM01000014">
    <property type="protein sequence ID" value="TWT91652.1"/>
    <property type="molecule type" value="Genomic_DNA"/>
</dbReference>
<proteinExistence type="predicted"/>
<keyword evidence="2" id="KW-1185">Reference proteome</keyword>
<comment type="caution">
    <text evidence="1">The sequence shown here is derived from an EMBL/GenBank/DDBJ whole genome shotgun (WGS) entry which is preliminary data.</text>
</comment>
<dbReference type="Proteomes" id="UP000316213">
    <property type="component" value="Unassembled WGS sequence"/>
</dbReference>
<dbReference type="AlphaFoldDB" id="A0A5C5ZVQ8"/>
<name>A0A5C5ZVQ8_9BACT</name>
<gene>
    <name evidence="1" type="ORF">Pla100_50700</name>
</gene>
<organism evidence="1 2">
    <name type="scientific">Neorhodopirellula pilleata</name>
    <dbReference type="NCBI Taxonomy" id="2714738"/>
    <lineage>
        <taxon>Bacteria</taxon>
        <taxon>Pseudomonadati</taxon>
        <taxon>Planctomycetota</taxon>
        <taxon>Planctomycetia</taxon>
        <taxon>Pirellulales</taxon>
        <taxon>Pirellulaceae</taxon>
        <taxon>Neorhodopirellula</taxon>
    </lineage>
</organism>
<sequence length="41" mass="4734">MPYSVSPFQGTSEGLRFGGEKILNDRHQTSTLLDWRCFLFV</sequence>
<protein>
    <submittedName>
        <fullName evidence="1">Uncharacterized protein</fullName>
    </submittedName>
</protein>
<reference evidence="1 2" key="1">
    <citation type="submission" date="2019-02" db="EMBL/GenBank/DDBJ databases">
        <title>Deep-cultivation of Planctomycetes and their phenomic and genomic characterization uncovers novel biology.</title>
        <authorList>
            <person name="Wiegand S."/>
            <person name="Jogler M."/>
            <person name="Boedeker C."/>
            <person name="Pinto D."/>
            <person name="Vollmers J."/>
            <person name="Rivas-Marin E."/>
            <person name="Kohn T."/>
            <person name="Peeters S.H."/>
            <person name="Heuer A."/>
            <person name="Rast P."/>
            <person name="Oberbeckmann S."/>
            <person name="Bunk B."/>
            <person name="Jeske O."/>
            <person name="Meyerdierks A."/>
            <person name="Storesund J.E."/>
            <person name="Kallscheuer N."/>
            <person name="Luecker S."/>
            <person name="Lage O.M."/>
            <person name="Pohl T."/>
            <person name="Merkel B.J."/>
            <person name="Hornburger P."/>
            <person name="Mueller R.-W."/>
            <person name="Bruemmer F."/>
            <person name="Labrenz M."/>
            <person name="Spormann A.M."/>
            <person name="Op Den Camp H."/>
            <person name="Overmann J."/>
            <person name="Amann R."/>
            <person name="Jetten M.S.M."/>
            <person name="Mascher T."/>
            <person name="Medema M.H."/>
            <person name="Devos D.P."/>
            <person name="Kaster A.-K."/>
            <person name="Ovreas L."/>
            <person name="Rohde M."/>
            <person name="Galperin M.Y."/>
            <person name="Jogler C."/>
        </authorList>
    </citation>
    <scope>NUCLEOTIDE SEQUENCE [LARGE SCALE GENOMIC DNA]</scope>
    <source>
        <strain evidence="1 2">Pla100</strain>
    </source>
</reference>
<accession>A0A5C5ZVQ8</accession>
<evidence type="ECO:0000313" key="1">
    <source>
        <dbReference type="EMBL" id="TWT91652.1"/>
    </source>
</evidence>
<evidence type="ECO:0000313" key="2">
    <source>
        <dbReference type="Proteomes" id="UP000316213"/>
    </source>
</evidence>